<dbReference type="Proteomes" id="UP001154265">
    <property type="component" value="Unassembled WGS sequence"/>
</dbReference>
<dbReference type="PANTHER" id="PTHR45663:SF11">
    <property type="entry name" value="GEO12009P1"/>
    <property type="match status" value="1"/>
</dbReference>
<comment type="caution">
    <text evidence="8">The sequence shown here is derived from an EMBL/GenBank/DDBJ whole genome shotgun (WGS) entry which is preliminary data.</text>
</comment>
<comment type="similarity">
    <text evidence="1 6">Belongs to the thioredoxin family.</text>
</comment>
<evidence type="ECO:0000256" key="5">
    <source>
        <dbReference type="ARBA" id="ARBA00023284"/>
    </source>
</evidence>
<sequence length="121" mass="13818">MESINENNFNQEVIESTIPVIVNFWAPWCGVCRLIEPVLNQLQANFPATFKVVRINADENFRLCCNYRLTSLPTLLIFEQGEIVQRFDPLQAQGDLRTALRQMIEQFSPTPCLQGSVISKS</sequence>
<keyword evidence="2" id="KW-0813">Transport</keyword>
<dbReference type="PANTHER" id="PTHR45663">
    <property type="entry name" value="GEO12009P1"/>
    <property type="match status" value="1"/>
</dbReference>
<dbReference type="PIRSF" id="PIRSF000077">
    <property type="entry name" value="Thioredoxin"/>
    <property type="match status" value="1"/>
</dbReference>
<dbReference type="RefSeq" id="WP_277866589.1">
    <property type="nucleotide sequence ID" value="NZ_JAKKUT010000002.1"/>
</dbReference>
<keyword evidence="3" id="KW-0249">Electron transport</keyword>
<gene>
    <name evidence="8" type="ORF">L3556_07025</name>
</gene>
<proteinExistence type="inferred from homology"/>
<dbReference type="CDD" id="cd02947">
    <property type="entry name" value="TRX_family"/>
    <property type="match status" value="1"/>
</dbReference>
<dbReference type="Gene3D" id="3.40.30.10">
    <property type="entry name" value="Glutaredoxin"/>
    <property type="match status" value="1"/>
</dbReference>
<keyword evidence="4" id="KW-1015">Disulfide bond</keyword>
<evidence type="ECO:0000256" key="3">
    <source>
        <dbReference type="ARBA" id="ARBA00022982"/>
    </source>
</evidence>
<evidence type="ECO:0000313" key="9">
    <source>
        <dbReference type="Proteomes" id="UP001154265"/>
    </source>
</evidence>
<evidence type="ECO:0000256" key="4">
    <source>
        <dbReference type="ARBA" id="ARBA00023157"/>
    </source>
</evidence>
<evidence type="ECO:0000256" key="1">
    <source>
        <dbReference type="ARBA" id="ARBA00008987"/>
    </source>
</evidence>
<evidence type="ECO:0000259" key="7">
    <source>
        <dbReference type="PROSITE" id="PS51352"/>
    </source>
</evidence>
<keyword evidence="5" id="KW-0676">Redox-active center</keyword>
<dbReference type="InterPro" id="IPR013766">
    <property type="entry name" value="Thioredoxin_domain"/>
</dbReference>
<accession>A0ABT6EY04</accession>
<evidence type="ECO:0000256" key="2">
    <source>
        <dbReference type="ARBA" id="ARBA00022448"/>
    </source>
</evidence>
<dbReference type="SUPFAM" id="SSF52833">
    <property type="entry name" value="Thioredoxin-like"/>
    <property type="match status" value="1"/>
</dbReference>
<dbReference type="Pfam" id="PF00085">
    <property type="entry name" value="Thioredoxin"/>
    <property type="match status" value="1"/>
</dbReference>
<reference evidence="8" key="1">
    <citation type="journal article" date="2022" name="Genome Biol. Evol.">
        <title>A New Gene Family Diagnostic for Intracellular Biomineralization of Amorphous Ca Carbonates by Cyanobacteria.</title>
        <authorList>
            <person name="Benzerara K."/>
            <person name="Duprat E."/>
            <person name="Bitard-Feildel T."/>
            <person name="Caumes G."/>
            <person name="Cassier-Chauvat C."/>
            <person name="Chauvat F."/>
            <person name="Dezi M."/>
            <person name="Diop S.I."/>
            <person name="Gaschignard G."/>
            <person name="Gorgen S."/>
            <person name="Gugger M."/>
            <person name="Lopez-Garcia P."/>
            <person name="Millet M."/>
            <person name="Skouri-Panet F."/>
            <person name="Moreira D."/>
            <person name="Callebaut I."/>
        </authorList>
    </citation>
    <scope>NUCLEOTIDE SEQUENCE</scope>
    <source>
        <strain evidence="8">G9</strain>
    </source>
</reference>
<name>A0ABT6EY04_9SYNE</name>
<reference evidence="8" key="2">
    <citation type="submission" date="2022-01" db="EMBL/GenBank/DDBJ databases">
        <authorList>
            <person name="Zivanovic Y."/>
            <person name="Moreira D."/>
            <person name="Lopez-Garcia P."/>
        </authorList>
    </citation>
    <scope>NUCLEOTIDE SEQUENCE</scope>
    <source>
        <strain evidence="8">G9</strain>
    </source>
</reference>
<feature type="domain" description="Thioredoxin" evidence="7">
    <location>
        <begin position="1"/>
        <end position="109"/>
    </location>
</feature>
<protein>
    <recommendedName>
        <fullName evidence="6">Thioredoxin</fullName>
    </recommendedName>
</protein>
<keyword evidence="9" id="KW-1185">Reference proteome</keyword>
<evidence type="ECO:0000256" key="6">
    <source>
        <dbReference type="PIRNR" id="PIRNR000077"/>
    </source>
</evidence>
<dbReference type="InterPro" id="IPR036249">
    <property type="entry name" value="Thioredoxin-like_sf"/>
</dbReference>
<dbReference type="PROSITE" id="PS51352">
    <property type="entry name" value="THIOREDOXIN_2"/>
    <property type="match status" value="1"/>
</dbReference>
<dbReference type="InterPro" id="IPR005746">
    <property type="entry name" value="Thioredoxin"/>
</dbReference>
<dbReference type="EMBL" id="JAKKUT010000002">
    <property type="protein sequence ID" value="MDG2990685.1"/>
    <property type="molecule type" value="Genomic_DNA"/>
</dbReference>
<dbReference type="PRINTS" id="PR00421">
    <property type="entry name" value="THIOREDOXIN"/>
</dbReference>
<evidence type="ECO:0000313" key="8">
    <source>
        <dbReference type="EMBL" id="MDG2990685.1"/>
    </source>
</evidence>
<organism evidence="8 9">
    <name type="scientific">Candidatus Synechococcus calcipolaris G9</name>
    <dbReference type="NCBI Taxonomy" id="1497997"/>
    <lineage>
        <taxon>Bacteria</taxon>
        <taxon>Bacillati</taxon>
        <taxon>Cyanobacteriota</taxon>
        <taxon>Cyanophyceae</taxon>
        <taxon>Synechococcales</taxon>
        <taxon>Synechococcaceae</taxon>
        <taxon>Synechococcus</taxon>
    </lineage>
</organism>